<feature type="compositionally biased region" description="Low complexity" evidence="1">
    <location>
        <begin position="12"/>
        <end position="25"/>
    </location>
</feature>
<name>A0A1H2B929_9ACTN</name>
<dbReference type="Proteomes" id="UP000198688">
    <property type="component" value="Chromosome I"/>
</dbReference>
<reference evidence="2 3" key="1">
    <citation type="submission" date="2016-10" db="EMBL/GenBank/DDBJ databases">
        <authorList>
            <person name="de Groot N.N."/>
        </authorList>
    </citation>
    <scope>NUCLEOTIDE SEQUENCE [LARGE SCALE GENOMIC DNA]</scope>
    <source>
        <strain evidence="2 3">DSM 43941</strain>
    </source>
</reference>
<feature type="region of interest" description="Disordered" evidence="1">
    <location>
        <begin position="1"/>
        <end position="38"/>
    </location>
</feature>
<proteinExistence type="predicted"/>
<sequence length="38" mass="3771">MGDAVSALRNVAATTEQEETTLAGTVAARAAPLGSPSR</sequence>
<dbReference type="AlphaFoldDB" id="A0A1H2B929"/>
<evidence type="ECO:0000313" key="3">
    <source>
        <dbReference type="Proteomes" id="UP000198688"/>
    </source>
</evidence>
<organism evidence="2 3">
    <name type="scientific">Actinoplanes derwentensis</name>
    <dbReference type="NCBI Taxonomy" id="113562"/>
    <lineage>
        <taxon>Bacteria</taxon>
        <taxon>Bacillati</taxon>
        <taxon>Actinomycetota</taxon>
        <taxon>Actinomycetes</taxon>
        <taxon>Micromonosporales</taxon>
        <taxon>Micromonosporaceae</taxon>
        <taxon>Actinoplanes</taxon>
    </lineage>
</organism>
<accession>A0A1H2B929</accession>
<protein>
    <submittedName>
        <fullName evidence="2">Uncharacterized protein</fullName>
    </submittedName>
</protein>
<gene>
    <name evidence="2" type="ORF">SAMN04489716_4417</name>
</gene>
<dbReference type="STRING" id="113562.SAMN04489716_4417"/>
<evidence type="ECO:0000256" key="1">
    <source>
        <dbReference type="SAM" id="MobiDB-lite"/>
    </source>
</evidence>
<keyword evidence="3" id="KW-1185">Reference proteome</keyword>
<dbReference type="EMBL" id="LT629758">
    <property type="protein sequence ID" value="SDT54419.1"/>
    <property type="molecule type" value="Genomic_DNA"/>
</dbReference>
<evidence type="ECO:0000313" key="2">
    <source>
        <dbReference type="EMBL" id="SDT54419.1"/>
    </source>
</evidence>